<name>A0ABW7X580_9NOCA</name>
<keyword evidence="2" id="KW-0378">Hydrolase</keyword>
<accession>A0ABW7X580</accession>
<feature type="short sequence motif" description="DGA/G" evidence="2">
    <location>
        <begin position="191"/>
        <end position="193"/>
    </location>
</feature>
<dbReference type="RefSeq" id="WP_397093535.1">
    <property type="nucleotide sequence ID" value="NZ_JBIRYO010000015.1"/>
</dbReference>
<protein>
    <submittedName>
        <fullName evidence="5">Patatin-like phospholipase family protein</fullName>
    </submittedName>
</protein>
<feature type="short sequence motif" description="GXSXG" evidence="2">
    <location>
        <begin position="44"/>
        <end position="48"/>
    </location>
</feature>
<comment type="caution">
    <text evidence="2">Lacks conserved residue(s) required for the propagation of feature annotation.</text>
</comment>
<evidence type="ECO:0000259" key="4">
    <source>
        <dbReference type="PROSITE" id="PS51635"/>
    </source>
</evidence>
<evidence type="ECO:0000256" key="1">
    <source>
        <dbReference type="ARBA" id="ARBA00023098"/>
    </source>
</evidence>
<feature type="compositionally biased region" description="Low complexity" evidence="3">
    <location>
        <begin position="82"/>
        <end position="92"/>
    </location>
</feature>
<keyword evidence="6" id="KW-1185">Reference proteome</keyword>
<dbReference type="Proteomes" id="UP001611415">
    <property type="component" value="Unassembled WGS sequence"/>
</dbReference>
<organism evidence="5 6">
    <name type="scientific">Nocardia xishanensis</name>
    <dbReference type="NCBI Taxonomy" id="238964"/>
    <lineage>
        <taxon>Bacteria</taxon>
        <taxon>Bacillati</taxon>
        <taxon>Actinomycetota</taxon>
        <taxon>Actinomycetes</taxon>
        <taxon>Mycobacteriales</taxon>
        <taxon>Nocardiaceae</taxon>
        <taxon>Nocardia</taxon>
    </lineage>
</organism>
<dbReference type="PROSITE" id="PS51635">
    <property type="entry name" value="PNPLA"/>
    <property type="match status" value="1"/>
</dbReference>
<feature type="active site" description="Proton acceptor" evidence="2">
    <location>
        <position position="191"/>
    </location>
</feature>
<evidence type="ECO:0000256" key="3">
    <source>
        <dbReference type="SAM" id="MobiDB-lite"/>
    </source>
</evidence>
<evidence type="ECO:0000256" key="2">
    <source>
        <dbReference type="PROSITE-ProRule" id="PRU01161"/>
    </source>
</evidence>
<proteinExistence type="predicted"/>
<dbReference type="SUPFAM" id="SSF52151">
    <property type="entry name" value="FabD/lysophospholipase-like"/>
    <property type="match status" value="1"/>
</dbReference>
<dbReference type="InterPro" id="IPR016035">
    <property type="entry name" value="Acyl_Trfase/lysoPLipase"/>
</dbReference>
<evidence type="ECO:0000313" key="5">
    <source>
        <dbReference type="EMBL" id="MFI2476203.1"/>
    </source>
</evidence>
<evidence type="ECO:0000313" key="6">
    <source>
        <dbReference type="Proteomes" id="UP001611415"/>
    </source>
</evidence>
<feature type="region of interest" description="Disordered" evidence="3">
    <location>
        <begin position="67"/>
        <end position="102"/>
    </location>
</feature>
<dbReference type="Pfam" id="PF01734">
    <property type="entry name" value="Patatin"/>
    <property type="match status" value="1"/>
</dbReference>
<sequence length="272" mass="27240">MGTGESRAVVLGPGGVGGTAWLIGLLHGLRRAGVDLAEAGTIVGTSAGAIAAAVLTSGRDLAELATRATQPESGQSGGDPEAAGQAMAMARAAGDEPEAPRRDEVRRQIGRLAMSAASVPASVHVDRMRALVGAGSWSHGGLRIPVIDVETGAAAVFTSADGVAPYLAVAASSAVPGLTAPVEINGRHYLDGGFRNGINADLVTDADTLVVIEPLGHLFPSGVANAQAHIVPDEASGAALGTDFADRTRWAACFEAGSAQAAQVAAAILDIW</sequence>
<dbReference type="InterPro" id="IPR002641">
    <property type="entry name" value="PNPLA_dom"/>
</dbReference>
<keyword evidence="1 2" id="KW-0443">Lipid metabolism</keyword>
<reference evidence="5 6" key="1">
    <citation type="submission" date="2024-10" db="EMBL/GenBank/DDBJ databases">
        <title>The Natural Products Discovery Center: Release of the First 8490 Sequenced Strains for Exploring Actinobacteria Biosynthetic Diversity.</title>
        <authorList>
            <person name="Kalkreuter E."/>
            <person name="Kautsar S.A."/>
            <person name="Yang D."/>
            <person name="Bader C.D."/>
            <person name="Teijaro C.N."/>
            <person name="Fluegel L."/>
            <person name="Davis C.M."/>
            <person name="Simpson J.R."/>
            <person name="Lauterbach L."/>
            <person name="Steele A.D."/>
            <person name="Gui C."/>
            <person name="Meng S."/>
            <person name="Li G."/>
            <person name="Viehrig K."/>
            <person name="Ye F."/>
            <person name="Su P."/>
            <person name="Kiefer A.F."/>
            <person name="Nichols A."/>
            <person name="Cepeda A.J."/>
            <person name="Yan W."/>
            <person name="Fan B."/>
            <person name="Jiang Y."/>
            <person name="Adhikari A."/>
            <person name="Zheng C.-J."/>
            <person name="Schuster L."/>
            <person name="Cowan T.M."/>
            <person name="Smanski M.J."/>
            <person name="Chevrette M.G."/>
            <person name="De Carvalho L.P.S."/>
            <person name="Shen B."/>
        </authorList>
    </citation>
    <scope>NUCLEOTIDE SEQUENCE [LARGE SCALE GENOMIC DNA]</scope>
    <source>
        <strain evidence="5 6">NPDC019275</strain>
    </source>
</reference>
<gene>
    <name evidence="5" type="ORF">ACH49W_22725</name>
</gene>
<comment type="caution">
    <text evidence="5">The sequence shown here is derived from an EMBL/GenBank/DDBJ whole genome shotgun (WGS) entry which is preliminary data.</text>
</comment>
<feature type="active site" description="Nucleophile" evidence="2">
    <location>
        <position position="46"/>
    </location>
</feature>
<keyword evidence="2" id="KW-0442">Lipid degradation</keyword>
<dbReference type="EMBL" id="JBIRYO010000015">
    <property type="protein sequence ID" value="MFI2476203.1"/>
    <property type="molecule type" value="Genomic_DNA"/>
</dbReference>
<feature type="domain" description="PNPLA" evidence="4">
    <location>
        <begin position="10"/>
        <end position="204"/>
    </location>
</feature>
<dbReference type="Gene3D" id="3.40.1090.10">
    <property type="entry name" value="Cytosolic phospholipase A2 catalytic domain"/>
    <property type="match status" value="2"/>
</dbReference>